<dbReference type="SUPFAM" id="SSF54427">
    <property type="entry name" value="NTF2-like"/>
    <property type="match status" value="1"/>
</dbReference>
<dbReference type="InterPro" id="IPR032710">
    <property type="entry name" value="NTF2-like_dom_sf"/>
</dbReference>
<evidence type="ECO:0000313" key="2">
    <source>
        <dbReference type="EMBL" id="BAV66749.1"/>
    </source>
</evidence>
<reference evidence="2 3" key="1">
    <citation type="submission" date="2016-10" db="EMBL/GenBank/DDBJ databases">
        <title>Complete Genome Sequence of the Nonylphenol-Degrading Bacterium Sphingobium cloacae JCM 10874T.</title>
        <authorList>
            <person name="Ootsuka M."/>
            <person name="Nishizawa T."/>
            <person name="Ohta H."/>
        </authorList>
    </citation>
    <scope>NUCLEOTIDE SEQUENCE [LARGE SCALE GENOMIC DNA]</scope>
    <source>
        <strain evidence="2 3">JCM 10874</strain>
        <plasmid evidence="3">psclo_3 dna</plasmid>
    </source>
</reference>
<geneLocation type="plasmid" evidence="3">
    <name>psclo_3 dna</name>
</geneLocation>
<gene>
    <name evidence="2" type="ORF">SCLO_3000820</name>
</gene>
<keyword evidence="3" id="KW-1185">Reference proteome</keyword>
<feature type="domain" description="Limonene-1,2-epoxide hydrolase" evidence="1">
    <location>
        <begin position="32"/>
        <end position="123"/>
    </location>
</feature>
<accession>A0A1E1F8B3</accession>
<dbReference type="OrthoDB" id="9781757at2"/>
<dbReference type="Pfam" id="PF07858">
    <property type="entry name" value="LEH"/>
    <property type="match status" value="1"/>
</dbReference>
<evidence type="ECO:0000259" key="1">
    <source>
        <dbReference type="Pfam" id="PF07858"/>
    </source>
</evidence>
<evidence type="ECO:0000313" key="3">
    <source>
        <dbReference type="Proteomes" id="UP000218272"/>
    </source>
</evidence>
<proteinExistence type="predicted"/>
<protein>
    <recommendedName>
        <fullName evidence="1">Limonene-1,2-epoxide hydrolase domain-containing protein</fullName>
    </recommendedName>
</protein>
<dbReference type="AlphaFoldDB" id="A0A1E1F8B3"/>
<organism evidence="2 3">
    <name type="scientific">Sphingobium cloacae</name>
    <dbReference type="NCBI Taxonomy" id="120107"/>
    <lineage>
        <taxon>Bacteria</taxon>
        <taxon>Pseudomonadati</taxon>
        <taxon>Pseudomonadota</taxon>
        <taxon>Alphaproteobacteria</taxon>
        <taxon>Sphingomonadales</taxon>
        <taxon>Sphingomonadaceae</taxon>
        <taxon>Sphingobium</taxon>
    </lineage>
</organism>
<dbReference type="Gene3D" id="3.10.450.50">
    <property type="match status" value="1"/>
</dbReference>
<keyword evidence="2" id="KW-0614">Plasmid</keyword>
<name>A0A1E1F8B3_9SPHN</name>
<dbReference type="EMBL" id="AP017657">
    <property type="protein sequence ID" value="BAV66749.1"/>
    <property type="molecule type" value="Genomic_DNA"/>
</dbReference>
<dbReference type="InterPro" id="IPR013100">
    <property type="entry name" value="LEH"/>
</dbReference>
<sequence>MATPIETVTAFFSGWTGGPGALQELIAKYFTPETVWETIGSETTYGIDQAIDLCNRLENDAPPFKFVLEWSAIAADGDMVLSERIDHYYNLDGSKRTMIKCMAICQVRDGKIVMWRDYFNHSDWAAVLQAPEVAA</sequence>
<dbReference type="GeneID" id="39501838"/>
<dbReference type="RefSeq" id="WP_066522057.1">
    <property type="nucleotide sequence ID" value="NZ_AP017657.1"/>
</dbReference>
<dbReference type="Proteomes" id="UP000218272">
    <property type="component" value="Plasmid pSCLO_3"/>
</dbReference>
<dbReference type="KEGG" id="sclo:SCLO_3000820"/>